<dbReference type="EMBL" id="BEGY01000023">
    <property type="protein sequence ID" value="GAX77318.1"/>
    <property type="molecule type" value="Genomic_DNA"/>
</dbReference>
<feature type="domain" description="Malonyl-CoA decarboxylase N-terminal" evidence="3">
    <location>
        <begin position="206"/>
        <end position="275"/>
    </location>
</feature>
<dbReference type="InterPro" id="IPR035372">
    <property type="entry name" value="MCD_N"/>
</dbReference>
<dbReference type="Gene3D" id="1.20.140.90">
    <property type="entry name" value="Malonyl-CoA decarboxylase, oligemerization domain"/>
    <property type="match status" value="1"/>
</dbReference>
<evidence type="ECO:0000259" key="2">
    <source>
        <dbReference type="Pfam" id="PF05292"/>
    </source>
</evidence>
<evidence type="ECO:0000256" key="1">
    <source>
        <dbReference type="SAM" id="MobiDB-lite"/>
    </source>
</evidence>
<dbReference type="GO" id="GO:0005759">
    <property type="term" value="C:mitochondrial matrix"/>
    <property type="evidence" value="ECO:0007669"/>
    <property type="project" value="TreeGrafter"/>
</dbReference>
<evidence type="ECO:0008006" key="6">
    <source>
        <dbReference type="Google" id="ProtNLM"/>
    </source>
</evidence>
<gene>
    <name evidence="4" type="ORF">CEUSTIGMA_g4764.t1</name>
</gene>
<dbReference type="Gene3D" id="3.40.630.150">
    <property type="entry name" value="Malonyl-CoA decarboxylase, catalytic domain"/>
    <property type="match status" value="1"/>
</dbReference>
<comment type="caution">
    <text evidence="4">The sequence shown here is derived from an EMBL/GenBank/DDBJ whole genome shotgun (WGS) entry which is preliminary data.</text>
</comment>
<dbReference type="GO" id="GO:0050080">
    <property type="term" value="F:malonyl-CoA decarboxylase activity"/>
    <property type="evidence" value="ECO:0007669"/>
    <property type="project" value="InterPro"/>
</dbReference>
<dbReference type="Proteomes" id="UP000232323">
    <property type="component" value="Unassembled WGS sequence"/>
</dbReference>
<protein>
    <recommendedName>
        <fullName evidence="6">Malonyl-CoA decarboxylase C-terminal domain-containing protein</fullName>
    </recommendedName>
</protein>
<evidence type="ECO:0000313" key="5">
    <source>
        <dbReference type="Proteomes" id="UP000232323"/>
    </source>
</evidence>
<dbReference type="GO" id="GO:0006633">
    <property type="term" value="P:fatty acid biosynthetic process"/>
    <property type="evidence" value="ECO:0007669"/>
    <property type="project" value="InterPro"/>
</dbReference>
<dbReference type="InterPro" id="IPR038351">
    <property type="entry name" value="MCD_N_sf"/>
</dbReference>
<evidence type="ECO:0000313" key="4">
    <source>
        <dbReference type="EMBL" id="GAX77318.1"/>
    </source>
</evidence>
<dbReference type="GO" id="GO:0005782">
    <property type="term" value="C:peroxisomal matrix"/>
    <property type="evidence" value="ECO:0007669"/>
    <property type="project" value="TreeGrafter"/>
</dbReference>
<reference evidence="4 5" key="1">
    <citation type="submission" date="2017-08" db="EMBL/GenBank/DDBJ databases">
        <title>Acidophilic green algal genome provides insights into adaptation to an acidic environment.</title>
        <authorList>
            <person name="Hirooka S."/>
            <person name="Hirose Y."/>
            <person name="Kanesaki Y."/>
            <person name="Higuchi S."/>
            <person name="Fujiwara T."/>
            <person name="Onuma R."/>
            <person name="Era A."/>
            <person name="Ohbayashi R."/>
            <person name="Uzuka A."/>
            <person name="Nozaki H."/>
            <person name="Yoshikawa H."/>
            <person name="Miyagishima S.Y."/>
        </authorList>
    </citation>
    <scope>NUCLEOTIDE SEQUENCE [LARGE SCALE GENOMIC DNA]</scope>
    <source>
        <strain evidence="4 5">NIES-2499</strain>
    </source>
</reference>
<dbReference type="STRING" id="1157962.A0A250X2M6"/>
<feature type="region of interest" description="Disordered" evidence="1">
    <location>
        <begin position="82"/>
        <end position="118"/>
    </location>
</feature>
<feature type="domain" description="Malonyl-CoA decarboxylase C-terminal" evidence="2">
    <location>
        <begin position="278"/>
        <end position="358"/>
    </location>
</feature>
<dbReference type="InterPro" id="IPR042303">
    <property type="entry name" value="Malonyl_CoA_deC_C_sf"/>
</dbReference>
<keyword evidence="5" id="KW-1185">Reference proteome</keyword>
<dbReference type="InterPro" id="IPR007956">
    <property type="entry name" value="Malonyl_CoA_deC_C"/>
</dbReference>
<dbReference type="PANTHER" id="PTHR28641">
    <property type="match status" value="1"/>
</dbReference>
<name>A0A250X2M6_9CHLO</name>
<dbReference type="AlphaFoldDB" id="A0A250X2M6"/>
<dbReference type="InterPro" id="IPR038917">
    <property type="entry name" value="Malonyl_CoA_deC"/>
</dbReference>
<dbReference type="OrthoDB" id="426718at2759"/>
<dbReference type="PANTHER" id="PTHR28641:SF1">
    <property type="entry name" value="MALONYL-COA DECARBOXYLASE, MITOCHONDRIAL"/>
    <property type="match status" value="1"/>
</dbReference>
<feature type="domain" description="Malonyl-CoA decarboxylase C-terminal" evidence="2">
    <location>
        <begin position="433"/>
        <end position="668"/>
    </location>
</feature>
<evidence type="ECO:0000259" key="3">
    <source>
        <dbReference type="Pfam" id="PF17408"/>
    </source>
</evidence>
<dbReference type="GO" id="GO:0006085">
    <property type="term" value="P:acetyl-CoA biosynthetic process"/>
    <property type="evidence" value="ECO:0007669"/>
    <property type="project" value="TreeGrafter"/>
</dbReference>
<dbReference type="Pfam" id="PF17408">
    <property type="entry name" value="MCD_N"/>
    <property type="match status" value="1"/>
</dbReference>
<proteinExistence type="predicted"/>
<sequence length="698" mass="78317">MWGLRKSQSTWKIILQEPLSQGLRCASNGLIDQRILMEQWIKVFEKYTESRQQPVEPSHPPEAILKYKHSVSHAHESLIPHNNLSSKNESSPGCTVATTLPATSNTKEGTPDSVPHSKNLGQAQQQLCEMFRVFSSRLQGSTLPEQFCQQFMAFYQHVLRPDDKPWFLRLICSDLGLSVPEIDRAIGRWKAALDRIDTGGLQPREALQRAAEKLGGSTRPLYIHLLISLSQFEEGIHFLVQLRSDLISIIRSEPAFSGDMRSMSEHLRQALAGWFSPGLLKLQRICWDTCSGEMLEKIMKYEAVHPMKSWLDLRRRLSPVDRRVYAFTHPCLPGEPLVVLHTALAQKPAQAMTELLTYYDDTAPSPVNLKDPLESSPGPSVPLTVQTISPQQEPNVHPVLPHPPYRFYSGHHEHQGVPFLPSTASSCDYDVTAAPKVAVFYSISSTQPGLSGVDLGHFLIKKVVDKVKAEFPSIDLLVTLSPVPNLRDWLMSRLAYESSDDNRKQTATTQISSNLISQDDGVFLLEAIYDGLRQDSQKQMMLAAAGLIQSYGAANSHVKGQKPSRPVAAVTALTAAQRASLMIAWLKEDRWRLLSEDAPHQAAIFRRLLLRLTARYLVQERRRNLALDSVANFHLRNGATLWRINWGADISPKGLASSLGIMVNYRYDLSDIYQRNQDYVLHNQVHASEEVLALLKGA</sequence>
<accession>A0A250X2M6</accession>
<feature type="compositionally biased region" description="Polar residues" evidence="1">
    <location>
        <begin position="82"/>
        <end position="108"/>
    </location>
</feature>
<organism evidence="4 5">
    <name type="scientific">Chlamydomonas eustigma</name>
    <dbReference type="NCBI Taxonomy" id="1157962"/>
    <lineage>
        <taxon>Eukaryota</taxon>
        <taxon>Viridiplantae</taxon>
        <taxon>Chlorophyta</taxon>
        <taxon>core chlorophytes</taxon>
        <taxon>Chlorophyceae</taxon>
        <taxon>CS clade</taxon>
        <taxon>Chlamydomonadales</taxon>
        <taxon>Chlamydomonadaceae</taxon>
        <taxon>Chlamydomonas</taxon>
    </lineage>
</organism>
<dbReference type="Pfam" id="PF05292">
    <property type="entry name" value="MCD"/>
    <property type="match status" value="2"/>
</dbReference>
<dbReference type="GO" id="GO:2001294">
    <property type="term" value="P:malonyl-CoA catabolic process"/>
    <property type="evidence" value="ECO:0007669"/>
    <property type="project" value="TreeGrafter"/>
</dbReference>